<accession>A0AAD9NMH5</accession>
<keyword evidence="7 8" id="KW-0472">Membrane</keyword>
<dbReference type="PANTHER" id="PTHR16318">
    <property type="entry name" value="GAMMA-SECRETASE SUBUNIT PEN-2"/>
    <property type="match status" value="1"/>
</dbReference>
<evidence type="ECO:0000256" key="5">
    <source>
        <dbReference type="ARBA" id="ARBA00022976"/>
    </source>
</evidence>
<dbReference type="Proteomes" id="UP001209878">
    <property type="component" value="Unassembled WGS sequence"/>
</dbReference>
<comment type="subcellular location">
    <subcellularLocation>
        <location evidence="1">Membrane</location>
        <topology evidence="1">Multi-pass membrane protein</topology>
    </subcellularLocation>
</comment>
<reference evidence="9" key="1">
    <citation type="journal article" date="2023" name="Mol. Biol. Evol.">
        <title>Third-Generation Sequencing Reveals the Adaptive Role of the Epigenome in Three Deep-Sea Polychaetes.</title>
        <authorList>
            <person name="Perez M."/>
            <person name="Aroh O."/>
            <person name="Sun Y."/>
            <person name="Lan Y."/>
            <person name="Juniper S.K."/>
            <person name="Young C.R."/>
            <person name="Angers B."/>
            <person name="Qian P.Y."/>
        </authorList>
    </citation>
    <scope>NUCLEOTIDE SEQUENCE</scope>
    <source>
        <strain evidence="9">R07B-5</strain>
    </source>
</reference>
<organism evidence="9 10">
    <name type="scientific">Ridgeia piscesae</name>
    <name type="common">Tubeworm</name>
    <dbReference type="NCBI Taxonomy" id="27915"/>
    <lineage>
        <taxon>Eukaryota</taxon>
        <taxon>Metazoa</taxon>
        <taxon>Spiralia</taxon>
        <taxon>Lophotrochozoa</taxon>
        <taxon>Annelida</taxon>
        <taxon>Polychaeta</taxon>
        <taxon>Sedentaria</taxon>
        <taxon>Canalipalpata</taxon>
        <taxon>Sabellida</taxon>
        <taxon>Siboglinidae</taxon>
        <taxon>Ridgeia</taxon>
    </lineage>
</organism>
<keyword evidence="4 8" id="KW-0812">Transmembrane</keyword>
<sequence length="101" mass="11599">MDLTRTNNKTKLAMCRKYYFGGFAFLPFLWCINAIWFFKEAFTMPPYPQQAKIKQYVIRSAIGAVLWLAVIIAWIVIFQVNRAAWGATADSMSFIIPKGIP</sequence>
<keyword evidence="6 8" id="KW-1133">Transmembrane helix</keyword>
<dbReference type="GO" id="GO:0070765">
    <property type="term" value="C:gamma-secretase complex"/>
    <property type="evidence" value="ECO:0007669"/>
    <property type="project" value="TreeGrafter"/>
</dbReference>
<evidence type="ECO:0000256" key="3">
    <source>
        <dbReference type="ARBA" id="ARBA00018306"/>
    </source>
</evidence>
<evidence type="ECO:0000256" key="7">
    <source>
        <dbReference type="ARBA" id="ARBA00023136"/>
    </source>
</evidence>
<evidence type="ECO:0000313" key="9">
    <source>
        <dbReference type="EMBL" id="KAK2175747.1"/>
    </source>
</evidence>
<comment type="caution">
    <text evidence="9">The sequence shown here is derived from an EMBL/GenBank/DDBJ whole genome shotgun (WGS) entry which is preliminary data.</text>
</comment>
<keyword evidence="5" id="KW-0914">Notch signaling pathway</keyword>
<feature type="transmembrane region" description="Helical" evidence="8">
    <location>
        <begin position="18"/>
        <end position="38"/>
    </location>
</feature>
<dbReference type="EMBL" id="JAODUO010000710">
    <property type="protein sequence ID" value="KAK2175747.1"/>
    <property type="molecule type" value="Genomic_DNA"/>
</dbReference>
<name>A0AAD9NMH5_RIDPI</name>
<dbReference type="InterPro" id="IPR019379">
    <property type="entry name" value="Gamma_Secretase_Asp_P_PEN2"/>
</dbReference>
<evidence type="ECO:0000256" key="4">
    <source>
        <dbReference type="ARBA" id="ARBA00022692"/>
    </source>
</evidence>
<feature type="transmembrane region" description="Helical" evidence="8">
    <location>
        <begin position="58"/>
        <end position="78"/>
    </location>
</feature>
<dbReference type="PANTHER" id="PTHR16318:SF0">
    <property type="entry name" value="GAMMA-SECRETASE SUBUNIT PEN-2"/>
    <property type="match status" value="1"/>
</dbReference>
<evidence type="ECO:0000256" key="6">
    <source>
        <dbReference type="ARBA" id="ARBA00022989"/>
    </source>
</evidence>
<dbReference type="Pfam" id="PF10251">
    <property type="entry name" value="PEN-2"/>
    <property type="match status" value="1"/>
</dbReference>
<dbReference type="GO" id="GO:0007219">
    <property type="term" value="P:Notch signaling pathway"/>
    <property type="evidence" value="ECO:0007669"/>
    <property type="project" value="UniProtKB-KW"/>
</dbReference>
<keyword evidence="10" id="KW-1185">Reference proteome</keyword>
<proteinExistence type="inferred from homology"/>
<dbReference type="GO" id="GO:0007220">
    <property type="term" value="P:Notch receptor processing"/>
    <property type="evidence" value="ECO:0007669"/>
    <property type="project" value="TreeGrafter"/>
</dbReference>
<evidence type="ECO:0000313" key="10">
    <source>
        <dbReference type="Proteomes" id="UP001209878"/>
    </source>
</evidence>
<evidence type="ECO:0000256" key="2">
    <source>
        <dbReference type="ARBA" id="ARBA00009607"/>
    </source>
</evidence>
<gene>
    <name evidence="9" type="ORF">NP493_711g03013</name>
</gene>
<dbReference type="AlphaFoldDB" id="A0AAD9NMH5"/>
<protein>
    <recommendedName>
        <fullName evidence="3">Gamma-secretase subunit PEN-2</fullName>
    </recommendedName>
</protein>
<evidence type="ECO:0000256" key="1">
    <source>
        <dbReference type="ARBA" id="ARBA00004141"/>
    </source>
</evidence>
<comment type="similarity">
    <text evidence="2">Belongs to the PEN-2 family.</text>
</comment>
<evidence type="ECO:0000256" key="8">
    <source>
        <dbReference type="SAM" id="Phobius"/>
    </source>
</evidence>